<organism evidence="2 3">
    <name type="scientific">Sphingomonas immobilis</name>
    <dbReference type="NCBI Taxonomy" id="3063997"/>
    <lineage>
        <taxon>Bacteria</taxon>
        <taxon>Pseudomonadati</taxon>
        <taxon>Pseudomonadota</taxon>
        <taxon>Alphaproteobacteria</taxon>
        <taxon>Sphingomonadales</taxon>
        <taxon>Sphingomonadaceae</taxon>
        <taxon>Sphingomonas</taxon>
    </lineage>
</organism>
<accession>A0ABT8ZVZ1</accession>
<dbReference type="InterPro" id="IPR036165">
    <property type="entry name" value="YefM-like_sf"/>
</dbReference>
<gene>
    <name evidence="2" type="ORF">Q5H94_02450</name>
</gene>
<comment type="similarity">
    <text evidence="1">Belongs to the phD/YefM antitoxin family.</text>
</comment>
<sequence length="181" mass="19074">MLLDIDSSARQIVTSSDLVRHFGHWQDKAAREPVYVLHRGRLRFVITAVDIMDALCATSADQGALAEAMAAAGGIAAARIDRDGFIESPDPVLADFLRQPLHLLHALPFADLFDTGSRKAVAHAVAAVAAGAQPQSVDARSWDDPEAPADIRIGLARRRGGAAESGVVAVMTTSLFAPPSG</sequence>
<proteinExistence type="inferred from homology"/>
<evidence type="ECO:0000256" key="1">
    <source>
        <dbReference type="ARBA" id="ARBA00009981"/>
    </source>
</evidence>
<evidence type="ECO:0000313" key="3">
    <source>
        <dbReference type="Proteomes" id="UP001176468"/>
    </source>
</evidence>
<protein>
    <submittedName>
        <fullName evidence="2">Uncharacterized protein</fullName>
    </submittedName>
</protein>
<dbReference type="RefSeq" id="WP_304559605.1">
    <property type="nucleotide sequence ID" value="NZ_JAUQSZ010000001.1"/>
</dbReference>
<reference evidence="2" key="1">
    <citation type="submission" date="2023-07" db="EMBL/GenBank/DDBJ databases">
        <authorList>
            <person name="Kim M.K."/>
        </authorList>
    </citation>
    <scope>NUCLEOTIDE SEQUENCE</scope>
    <source>
        <strain evidence="2">CA1-15</strain>
    </source>
</reference>
<dbReference type="Proteomes" id="UP001176468">
    <property type="component" value="Unassembled WGS sequence"/>
</dbReference>
<dbReference type="EMBL" id="JAUQSZ010000001">
    <property type="protein sequence ID" value="MDO7841175.1"/>
    <property type="molecule type" value="Genomic_DNA"/>
</dbReference>
<comment type="caution">
    <text evidence="2">The sequence shown here is derived from an EMBL/GenBank/DDBJ whole genome shotgun (WGS) entry which is preliminary data.</text>
</comment>
<keyword evidence="3" id="KW-1185">Reference proteome</keyword>
<dbReference type="SUPFAM" id="SSF143120">
    <property type="entry name" value="YefM-like"/>
    <property type="match status" value="1"/>
</dbReference>
<name>A0ABT8ZVZ1_9SPHN</name>
<evidence type="ECO:0000313" key="2">
    <source>
        <dbReference type="EMBL" id="MDO7841175.1"/>
    </source>
</evidence>